<keyword evidence="2" id="KW-1185">Reference proteome</keyword>
<dbReference type="EMBL" id="JAPDFR010000006">
    <property type="protein sequence ID" value="KAK0385669.1"/>
    <property type="molecule type" value="Genomic_DNA"/>
</dbReference>
<protein>
    <submittedName>
        <fullName evidence="1">Uncharacterized protein</fullName>
    </submittedName>
</protein>
<gene>
    <name evidence="1" type="ORF">NLU13_6846</name>
</gene>
<sequence>MAELPPAPRVYSISRYSLSRCYEIAPISSPNQPIASAAISSLKGPDLTLHASPDHSGPIIAVLDKSTFSSTMKVCLGDPKAAAPDAVQYSKLEKSGWSDREYQIPVILEKGQQPRTFSWRRTRHEAAAGTSVNQLSSKNYKLVDEQGATLAVFTRESMAWNKVGTLDVRVDLGLLFEHLVWITILGVYEKLRRDSHKG</sequence>
<dbReference type="AlphaFoldDB" id="A0AA39L6I3"/>
<dbReference type="Proteomes" id="UP001175261">
    <property type="component" value="Unassembled WGS sequence"/>
</dbReference>
<comment type="caution">
    <text evidence="1">The sequence shown here is derived from an EMBL/GenBank/DDBJ whole genome shotgun (WGS) entry which is preliminary data.</text>
</comment>
<evidence type="ECO:0000313" key="2">
    <source>
        <dbReference type="Proteomes" id="UP001175261"/>
    </source>
</evidence>
<accession>A0AA39L6I3</accession>
<proteinExistence type="predicted"/>
<reference evidence="1" key="1">
    <citation type="submission" date="2022-10" db="EMBL/GenBank/DDBJ databases">
        <title>Determination and structural analysis of whole genome sequence of Sarocladium strictum F4-1.</title>
        <authorList>
            <person name="Hu L."/>
            <person name="Jiang Y."/>
        </authorList>
    </citation>
    <scope>NUCLEOTIDE SEQUENCE</scope>
    <source>
        <strain evidence="1">F4-1</strain>
    </source>
</reference>
<organism evidence="1 2">
    <name type="scientific">Sarocladium strictum</name>
    <name type="common">Black bundle disease fungus</name>
    <name type="synonym">Acremonium strictum</name>
    <dbReference type="NCBI Taxonomy" id="5046"/>
    <lineage>
        <taxon>Eukaryota</taxon>
        <taxon>Fungi</taxon>
        <taxon>Dikarya</taxon>
        <taxon>Ascomycota</taxon>
        <taxon>Pezizomycotina</taxon>
        <taxon>Sordariomycetes</taxon>
        <taxon>Hypocreomycetidae</taxon>
        <taxon>Hypocreales</taxon>
        <taxon>Sarocladiaceae</taxon>
        <taxon>Sarocladium</taxon>
    </lineage>
</organism>
<name>A0AA39L6I3_SARSR</name>
<evidence type="ECO:0000313" key="1">
    <source>
        <dbReference type="EMBL" id="KAK0385669.1"/>
    </source>
</evidence>